<dbReference type="SUPFAM" id="SSF47459">
    <property type="entry name" value="HLH, helix-loop-helix DNA-binding domain"/>
    <property type="match status" value="1"/>
</dbReference>
<dbReference type="PANTHER" id="PTHR11969:SF54">
    <property type="entry name" value="MAD-LIKE PROTEIN 1"/>
    <property type="match status" value="1"/>
</dbReference>
<reference evidence="7" key="1">
    <citation type="submission" date="2023-08" db="EMBL/GenBank/DDBJ databases">
        <title>A de novo genome assembly of Solanum verrucosum Schlechtendal, a Mexican diploid species geographically isolated from the other diploid A-genome species in potato relatives.</title>
        <authorList>
            <person name="Hosaka K."/>
        </authorList>
    </citation>
    <scope>NUCLEOTIDE SEQUENCE</scope>
    <source>
        <tissue evidence="7">Young leaves</tissue>
    </source>
</reference>
<dbReference type="InterPro" id="IPR011598">
    <property type="entry name" value="bHLH_dom"/>
</dbReference>
<gene>
    <name evidence="7" type="ORF">MTR67_050548</name>
</gene>
<evidence type="ECO:0000259" key="6">
    <source>
        <dbReference type="PROSITE" id="PS50888"/>
    </source>
</evidence>
<dbReference type="AlphaFoldDB" id="A0AAF0V5M3"/>
<dbReference type="PROSITE" id="PS50888">
    <property type="entry name" value="BHLH"/>
    <property type="match status" value="1"/>
</dbReference>
<evidence type="ECO:0000256" key="5">
    <source>
        <dbReference type="ARBA" id="ARBA00023242"/>
    </source>
</evidence>
<comment type="subcellular location">
    <subcellularLocation>
        <location evidence="1">Nucleus</location>
    </subcellularLocation>
</comment>
<dbReference type="InterPro" id="IPR036638">
    <property type="entry name" value="HLH_DNA-bd_sf"/>
</dbReference>
<evidence type="ECO:0000256" key="2">
    <source>
        <dbReference type="ARBA" id="ARBA00023015"/>
    </source>
</evidence>
<evidence type="ECO:0000256" key="3">
    <source>
        <dbReference type="ARBA" id="ARBA00023125"/>
    </source>
</evidence>
<dbReference type="Pfam" id="PF00010">
    <property type="entry name" value="HLH"/>
    <property type="match status" value="1"/>
</dbReference>
<dbReference type="Proteomes" id="UP001234989">
    <property type="component" value="Chromosome 12"/>
</dbReference>
<dbReference type="EMBL" id="CP133623">
    <property type="protein sequence ID" value="WMV57163.1"/>
    <property type="molecule type" value="Genomic_DNA"/>
</dbReference>
<keyword evidence="8" id="KW-1185">Reference proteome</keyword>
<evidence type="ECO:0000256" key="1">
    <source>
        <dbReference type="ARBA" id="ARBA00004123"/>
    </source>
</evidence>
<proteinExistence type="predicted"/>
<accession>A0AAF0V5M3</accession>
<name>A0AAF0V5M3_SOLVR</name>
<keyword evidence="5" id="KW-0539">Nucleus</keyword>
<keyword evidence="2" id="KW-0805">Transcription regulation</keyword>
<dbReference type="GO" id="GO:0000978">
    <property type="term" value="F:RNA polymerase II cis-regulatory region sequence-specific DNA binding"/>
    <property type="evidence" value="ECO:0007669"/>
    <property type="project" value="TreeGrafter"/>
</dbReference>
<dbReference type="GO" id="GO:0000981">
    <property type="term" value="F:DNA-binding transcription factor activity, RNA polymerase II-specific"/>
    <property type="evidence" value="ECO:0007669"/>
    <property type="project" value="TreeGrafter"/>
</dbReference>
<organism evidence="7 8">
    <name type="scientific">Solanum verrucosum</name>
    <dbReference type="NCBI Taxonomy" id="315347"/>
    <lineage>
        <taxon>Eukaryota</taxon>
        <taxon>Viridiplantae</taxon>
        <taxon>Streptophyta</taxon>
        <taxon>Embryophyta</taxon>
        <taxon>Tracheophyta</taxon>
        <taxon>Spermatophyta</taxon>
        <taxon>Magnoliopsida</taxon>
        <taxon>eudicotyledons</taxon>
        <taxon>Gunneridae</taxon>
        <taxon>Pentapetalae</taxon>
        <taxon>asterids</taxon>
        <taxon>lamiids</taxon>
        <taxon>Solanales</taxon>
        <taxon>Solanaceae</taxon>
        <taxon>Solanoideae</taxon>
        <taxon>Solaneae</taxon>
        <taxon>Solanum</taxon>
    </lineage>
</organism>
<evidence type="ECO:0000313" key="8">
    <source>
        <dbReference type="Proteomes" id="UP001234989"/>
    </source>
</evidence>
<dbReference type="PANTHER" id="PTHR11969">
    <property type="entry name" value="MAX DIMERIZATION, MAD"/>
    <property type="match status" value="1"/>
</dbReference>
<sequence length="298" mass="34113">MALETVVYPQEQYNGYVCKELYGYEEQESSIILDNNLEYISFYNYSMMQNQVKLGDCNIVEENSNNMLFLEGSSANSNSNSLRCCTKKRKRTCNNKDQRMIHIAVERNRRKQMNDYLTILRSLMPSSYVQKADQASIIGGAINFVKELEHNLQTLQAQKTLISQLEKSDISSSPLFADFFSFSRYSNCSCESSVAVKKSRPLLMSHDIQVNLVESHVNLKILSKRRPKQLMKIVVGLQCLWLTILHLNVTTVHDQIVLYSISTKLEEGCQLTTVEEISHAVNQLLDRIQEEEATSSLN</sequence>
<protein>
    <recommendedName>
        <fullName evidence="6">BHLH domain-containing protein</fullName>
    </recommendedName>
</protein>
<dbReference type="GO" id="GO:0005634">
    <property type="term" value="C:nucleus"/>
    <property type="evidence" value="ECO:0007669"/>
    <property type="project" value="UniProtKB-SubCell"/>
</dbReference>
<evidence type="ECO:0000256" key="4">
    <source>
        <dbReference type="ARBA" id="ARBA00023163"/>
    </source>
</evidence>
<dbReference type="GO" id="GO:0046983">
    <property type="term" value="F:protein dimerization activity"/>
    <property type="evidence" value="ECO:0007669"/>
    <property type="project" value="InterPro"/>
</dbReference>
<feature type="domain" description="BHLH" evidence="6">
    <location>
        <begin position="97"/>
        <end position="148"/>
    </location>
</feature>
<evidence type="ECO:0000313" key="7">
    <source>
        <dbReference type="EMBL" id="WMV57163.1"/>
    </source>
</evidence>
<dbReference type="SMART" id="SM00353">
    <property type="entry name" value="HLH"/>
    <property type="match status" value="1"/>
</dbReference>
<dbReference type="Gene3D" id="4.10.280.10">
    <property type="entry name" value="Helix-loop-helix DNA-binding domain"/>
    <property type="match status" value="1"/>
</dbReference>
<keyword evidence="3" id="KW-0238">DNA-binding</keyword>
<keyword evidence="4" id="KW-0804">Transcription</keyword>